<dbReference type="Proteomes" id="UP000001219">
    <property type="component" value="Plasmid pGBRO01"/>
</dbReference>
<dbReference type="RefSeq" id="WP_012836513.1">
    <property type="nucleotide sequence ID" value="NC_013442.1"/>
</dbReference>
<keyword evidence="1" id="KW-0175">Coiled coil</keyword>
<dbReference type="AlphaFoldDB" id="D0LFJ4"/>
<proteinExistence type="predicted"/>
<evidence type="ECO:0000313" key="4">
    <source>
        <dbReference type="Proteomes" id="UP000001219"/>
    </source>
</evidence>
<dbReference type="EMBL" id="CP001803">
    <property type="protein sequence ID" value="ACY24043.1"/>
    <property type="molecule type" value="Genomic_DNA"/>
</dbReference>
<evidence type="ECO:0000313" key="3">
    <source>
        <dbReference type="EMBL" id="ACY24043.1"/>
    </source>
</evidence>
<sequence length="163" mass="17136">MPSNNSKLSPAQARAVARKRTAAALAQQQQREREKLELALAAQRQAMELNEESVATYLRAESSIEAAAEALRVATEKGRREMAQAVAEIAERVGSVSSAAELVGLTPAKANALLRKAGLSTARQEKKSGPPVANEPEEKATATPGDRGGPEKSAGAELHDVSV</sequence>
<evidence type="ECO:0000256" key="1">
    <source>
        <dbReference type="SAM" id="Coils"/>
    </source>
</evidence>
<dbReference type="HOGENOM" id="CLU_1624793_0_0_11"/>
<protein>
    <submittedName>
        <fullName evidence="3">Signal recognition particle-docking protein FtsY</fullName>
    </submittedName>
</protein>
<keyword evidence="4" id="KW-1185">Reference proteome</keyword>
<feature type="coiled-coil region" evidence="1">
    <location>
        <begin position="19"/>
        <end position="46"/>
    </location>
</feature>
<dbReference type="KEGG" id="gbr:Gbro_4930"/>
<keyword evidence="3" id="KW-0614">Plasmid</keyword>
<geneLocation type="plasmid" evidence="3 4">
    <name>pGBRO01</name>
</geneLocation>
<gene>
    <name evidence="3" type="ORF">Gbro_4930</name>
</gene>
<evidence type="ECO:0000256" key="2">
    <source>
        <dbReference type="SAM" id="MobiDB-lite"/>
    </source>
</evidence>
<reference evidence="3 4" key="1">
    <citation type="journal article" date="2010" name="Stand. Genomic Sci.">
        <title>Complete genome sequence of Gordonia bronchialis type strain (3410).</title>
        <authorList>
            <person name="Ivanova N."/>
            <person name="Sikorski J."/>
            <person name="Jando M."/>
            <person name="Lapidus A."/>
            <person name="Nolan M."/>
            <person name="Lucas S."/>
            <person name="Del Rio T.G."/>
            <person name="Tice H."/>
            <person name="Copeland A."/>
            <person name="Cheng J.F."/>
            <person name="Chen F."/>
            <person name="Bruce D."/>
            <person name="Goodwin L."/>
            <person name="Pitluck S."/>
            <person name="Mavromatis K."/>
            <person name="Ovchinnikova G."/>
            <person name="Pati A."/>
            <person name="Chen A."/>
            <person name="Palaniappan K."/>
            <person name="Land M."/>
            <person name="Hauser L."/>
            <person name="Chang Y.J."/>
            <person name="Jeffries C.D."/>
            <person name="Chain P."/>
            <person name="Saunders E."/>
            <person name="Han C."/>
            <person name="Detter J.C."/>
            <person name="Brettin T."/>
            <person name="Rohde M."/>
            <person name="Goker M."/>
            <person name="Bristow J."/>
            <person name="Eisen J.A."/>
            <person name="Markowitz V."/>
            <person name="Hugenholtz P."/>
            <person name="Klenk H.P."/>
            <person name="Kyrpides N.C."/>
        </authorList>
    </citation>
    <scope>NUCLEOTIDE SEQUENCE [LARGE SCALE GENOMIC DNA]</scope>
    <source>
        <strain evidence="4">ATCC 25592 / DSM 43247 / BCRC 13721 / JCM 3198 / KCTC 3076 / NBRC 16047 / NCTC 10667</strain>
        <plasmid evidence="4">pGBRO01</plasmid>
    </source>
</reference>
<organism evidence="3 4">
    <name type="scientific">Gordonia bronchialis (strain ATCC 25592 / DSM 43247 / BCRC 13721 / JCM 3198 / KCTC 3076 / NBRC 16047 / NCTC 10667)</name>
    <name type="common">Rhodococcus bronchialis</name>
    <dbReference type="NCBI Taxonomy" id="526226"/>
    <lineage>
        <taxon>Bacteria</taxon>
        <taxon>Bacillati</taxon>
        <taxon>Actinomycetota</taxon>
        <taxon>Actinomycetes</taxon>
        <taxon>Mycobacteriales</taxon>
        <taxon>Gordoniaceae</taxon>
        <taxon>Gordonia</taxon>
    </lineage>
</organism>
<accession>D0LFJ4</accession>
<feature type="region of interest" description="Disordered" evidence="2">
    <location>
        <begin position="116"/>
        <end position="163"/>
    </location>
</feature>
<name>D0LFJ4_GORB4</name>